<feature type="transmembrane region" description="Helical" evidence="5">
    <location>
        <begin position="6"/>
        <end position="25"/>
    </location>
</feature>
<dbReference type="SUPFAM" id="SSF48264">
    <property type="entry name" value="Cytochrome P450"/>
    <property type="match status" value="1"/>
</dbReference>
<keyword evidence="3" id="KW-0479">Metal-binding</keyword>
<dbReference type="InterPro" id="IPR001128">
    <property type="entry name" value="Cyt_P450"/>
</dbReference>
<dbReference type="EMBL" id="JAZAVK010000071">
    <property type="protein sequence ID" value="KAK7426122.1"/>
    <property type="molecule type" value="Genomic_DNA"/>
</dbReference>
<dbReference type="InterPro" id="IPR050121">
    <property type="entry name" value="Cytochrome_P450_monoxygenase"/>
</dbReference>
<comment type="caution">
    <text evidence="6">The sequence shown here is derived from an EMBL/GenBank/DDBJ whole genome shotgun (WGS) entry which is preliminary data.</text>
</comment>
<evidence type="ECO:0008006" key="8">
    <source>
        <dbReference type="Google" id="ProtNLM"/>
    </source>
</evidence>
<evidence type="ECO:0000313" key="7">
    <source>
        <dbReference type="Proteomes" id="UP001498421"/>
    </source>
</evidence>
<evidence type="ECO:0000256" key="4">
    <source>
        <dbReference type="ARBA" id="ARBA00023004"/>
    </source>
</evidence>
<evidence type="ECO:0000256" key="2">
    <source>
        <dbReference type="ARBA" id="ARBA00022617"/>
    </source>
</evidence>
<keyword evidence="4" id="KW-0408">Iron</keyword>
<protein>
    <recommendedName>
        <fullName evidence="8">Cytochrome P450</fullName>
    </recommendedName>
</protein>
<dbReference type="PANTHER" id="PTHR24305:SF166">
    <property type="entry name" value="CYTOCHROME P450 12A4, MITOCHONDRIAL-RELATED"/>
    <property type="match status" value="1"/>
</dbReference>
<proteinExistence type="inferred from homology"/>
<keyword evidence="5" id="KW-0812">Transmembrane</keyword>
<dbReference type="Proteomes" id="UP001498421">
    <property type="component" value="Unassembled WGS sequence"/>
</dbReference>
<evidence type="ECO:0000256" key="5">
    <source>
        <dbReference type="SAM" id="Phobius"/>
    </source>
</evidence>
<keyword evidence="7" id="KW-1185">Reference proteome</keyword>
<evidence type="ECO:0000256" key="1">
    <source>
        <dbReference type="ARBA" id="ARBA00010617"/>
    </source>
</evidence>
<keyword evidence="5" id="KW-1133">Transmembrane helix</keyword>
<reference evidence="6 7" key="1">
    <citation type="journal article" date="2025" name="Microbiol. Resour. Announc.">
        <title>Draft genome sequences for Neonectria magnoliae and Neonectria punicea, canker pathogens of Liriodendron tulipifera and Acer saccharum in West Virginia.</title>
        <authorList>
            <person name="Petronek H.M."/>
            <person name="Kasson M.T."/>
            <person name="Metheny A.M."/>
            <person name="Stauder C.M."/>
            <person name="Lovett B."/>
            <person name="Lynch S.C."/>
            <person name="Garnas J.R."/>
            <person name="Kasson L.R."/>
            <person name="Stajich J.E."/>
        </authorList>
    </citation>
    <scope>NUCLEOTIDE SEQUENCE [LARGE SCALE GENOMIC DNA]</scope>
    <source>
        <strain evidence="6 7">NRRL 64651</strain>
    </source>
</reference>
<comment type="similarity">
    <text evidence="1">Belongs to the cytochrome P450 family.</text>
</comment>
<sequence length="441" mass="49686">MSAPIILAVVVRLVALPAYYIWFIVSNCSLARRIGLRTVIIPGDLTSPAWLLLGPCLAAFERWLTGGRNWLFRYGWLGSDFKEKASLHLEFSDAFMCATPGKNYLYLADSVAINHIFQTERRGDFFQPHKTVEMLPKGRTDGTIVALRLSRQILEHCLPCGDNGTDALVGISRQFALNVLKRTSFGKAYDFQAVLGSKDSSVTAPVSKSKFMDYRESLRLILENCILIVALGPKFLEKWGGINSKLSLLGHATSSFRHHLDAIYNESKLGGKQQELRANLMAYLVRSSGNMFIYAFAGHDTVAHALAFTLALLVAHPEDQDWMREELWEVLYDEREEWSYESFGKLKRVAAVQLETLRLFNPLVGAMKNANKTTPAQLPLNNGRPITLPAGTPIYFNFNGLHTHPKHWGPDAEEWRPSHWITTDKNCEEQQMVLEKGSFIP</sequence>
<gene>
    <name evidence="6" type="ORF">QQZ08_007432</name>
</gene>
<keyword evidence="2" id="KW-0349">Heme</keyword>
<organism evidence="6 7">
    <name type="scientific">Neonectria magnoliae</name>
    <dbReference type="NCBI Taxonomy" id="2732573"/>
    <lineage>
        <taxon>Eukaryota</taxon>
        <taxon>Fungi</taxon>
        <taxon>Dikarya</taxon>
        <taxon>Ascomycota</taxon>
        <taxon>Pezizomycotina</taxon>
        <taxon>Sordariomycetes</taxon>
        <taxon>Hypocreomycetidae</taxon>
        <taxon>Hypocreales</taxon>
        <taxon>Nectriaceae</taxon>
        <taxon>Neonectria</taxon>
    </lineage>
</organism>
<dbReference type="PANTHER" id="PTHR24305">
    <property type="entry name" value="CYTOCHROME P450"/>
    <property type="match status" value="1"/>
</dbReference>
<dbReference type="InterPro" id="IPR036396">
    <property type="entry name" value="Cyt_P450_sf"/>
</dbReference>
<keyword evidence="5" id="KW-0472">Membrane</keyword>
<evidence type="ECO:0000313" key="6">
    <source>
        <dbReference type="EMBL" id="KAK7426122.1"/>
    </source>
</evidence>
<accession>A0ABR1HZA7</accession>
<name>A0ABR1HZA7_9HYPO</name>
<evidence type="ECO:0000256" key="3">
    <source>
        <dbReference type="ARBA" id="ARBA00022723"/>
    </source>
</evidence>
<dbReference type="Pfam" id="PF00067">
    <property type="entry name" value="p450"/>
    <property type="match status" value="1"/>
</dbReference>
<dbReference type="Gene3D" id="1.10.630.10">
    <property type="entry name" value="Cytochrome P450"/>
    <property type="match status" value="1"/>
</dbReference>